<accession>A0A9N9K4W0</accession>
<feature type="non-terminal residue" evidence="1">
    <location>
        <position position="70"/>
    </location>
</feature>
<dbReference type="AlphaFoldDB" id="A0A9N9K4W0"/>
<dbReference type="EMBL" id="CAJVPZ010079881">
    <property type="protein sequence ID" value="CAG8807289.1"/>
    <property type="molecule type" value="Genomic_DNA"/>
</dbReference>
<gene>
    <name evidence="1" type="ORF">RFULGI_LOCUS18368</name>
</gene>
<protein>
    <submittedName>
        <fullName evidence="1">8100_t:CDS:1</fullName>
    </submittedName>
</protein>
<keyword evidence="2" id="KW-1185">Reference proteome</keyword>
<evidence type="ECO:0000313" key="2">
    <source>
        <dbReference type="Proteomes" id="UP000789396"/>
    </source>
</evidence>
<proteinExistence type="predicted"/>
<reference evidence="1" key="1">
    <citation type="submission" date="2021-06" db="EMBL/GenBank/DDBJ databases">
        <authorList>
            <person name="Kallberg Y."/>
            <person name="Tangrot J."/>
            <person name="Rosling A."/>
        </authorList>
    </citation>
    <scope>NUCLEOTIDE SEQUENCE</scope>
    <source>
        <strain evidence="1">IN212</strain>
    </source>
</reference>
<evidence type="ECO:0000313" key="1">
    <source>
        <dbReference type="EMBL" id="CAG8807289.1"/>
    </source>
</evidence>
<dbReference type="OrthoDB" id="2440603at2759"/>
<sequence length="70" mass="8215">KELNAKEHFKQINQAYEDLKALKNVKKSNSLFKERDNNNSPAPSTNELLVAIDYKDARKRTKKAICEFYR</sequence>
<feature type="non-terminal residue" evidence="1">
    <location>
        <position position="1"/>
    </location>
</feature>
<dbReference type="Proteomes" id="UP000789396">
    <property type="component" value="Unassembled WGS sequence"/>
</dbReference>
<comment type="caution">
    <text evidence="1">The sequence shown here is derived from an EMBL/GenBank/DDBJ whole genome shotgun (WGS) entry which is preliminary data.</text>
</comment>
<organism evidence="1 2">
    <name type="scientific">Racocetra fulgida</name>
    <dbReference type="NCBI Taxonomy" id="60492"/>
    <lineage>
        <taxon>Eukaryota</taxon>
        <taxon>Fungi</taxon>
        <taxon>Fungi incertae sedis</taxon>
        <taxon>Mucoromycota</taxon>
        <taxon>Glomeromycotina</taxon>
        <taxon>Glomeromycetes</taxon>
        <taxon>Diversisporales</taxon>
        <taxon>Gigasporaceae</taxon>
        <taxon>Racocetra</taxon>
    </lineage>
</organism>
<name>A0A9N9K4W0_9GLOM</name>